<evidence type="ECO:0000256" key="1">
    <source>
        <dbReference type="ARBA" id="ARBA00010040"/>
    </source>
</evidence>
<reference evidence="6 7" key="1">
    <citation type="submission" date="2024-06" db="EMBL/GenBank/DDBJ databases">
        <title>Complete genome of Phlyctema vagabunda strain 19-DSS-EL-015.</title>
        <authorList>
            <person name="Fiorenzani C."/>
        </authorList>
    </citation>
    <scope>NUCLEOTIDE SEQUENCE [LARGE SCALE GENOMIC DNA]</scope>
    <source>
        <strain evidence="6 7">19-DSS-EL-015</strain>
    </source>
</reference>
<proteinExistence type="inferred from homology"/>
<evidence type="ECO:0000313" key="6">
    <source>
        <dbReference type="EMBL" id="KAL3423113.1"/>
    </source>
</evidence>
<organism evidence="6 7">
    <name type="scientific">Phlyctema vagabunda</name>
    <dbReference type="NCBI Taxonomy" id="108571"/>
    <lineage>
        <taxon>Eukaryota</taxon>
        <taxon>Fungi</taxon>
        <taxon>Dikarya</taxon>
        <taxon>Ascomycota</taxon>
        <taxon>Pezizomycotina</taxon>
        <taxon>Leotiomycetes</taxon>
        <taxon>Helotiales</taxon>
        <taxon>Dermateaceae</taxon>
        <taxon>Phlyctema</taxon>
    </lineage>
</organism>
<dbReference type="PANTHER" id="PTHR42776:SF13">
    <property type="entry name" value="DIPEPTIDYL-PEPTIDASE 5"/>
    <property type="match status" value="1"/>
</dbReference>
<dbReference type="EMBL" id="JBFCZG010000004">
    <property type="protein sequence ID" value="KAL3423113.1"/>
    <property type="molecule type" value="Genomic_DNA"/>
</dbReference>
<dbReference type="Gene3D" id="3.40.50.1820">
    <property type="entry name" value="alpha/beta hydrolase"/>
    <property type="match status" value="1"/>
</dbReference>
<keyword evidence="2" id="KW-0732">Signal</keyword>
<dbReference type="SUPFAM" id="SSF82171">
    <property type="entry name" value="DPP6 N-terminal domain-like"/>
    <property type="match status" value="1"/>
</dbReference>
<dbReference type="InterPro" id="IPR001375">
    <property type="entry name" value="Peptidase_S9_cat"/>
</dbReference>
<evidence type="ECO:0000256" key="4">
    <source>
        <dbReference type="ARBA" id="ARBA00032829"/>
    </source>
</evidence>
<keyword evidence="3" id="KW-0378">Hydrolase</keyword>
<dbReference type="Pfam" id="PF00326">
    <property type="entry name" value="Peptidase_S9"/>
    <property type="match status" value="1"/>
</dbReference>
<evidence type="ECO:0000256" key="3">
    <source>
        <dbReference type="ARBA" id="ARBA00022801"/>
    </source>
</evidence>
<dbReference type="Proteomes" id="UP001629113">
    <property type="component" value="Unassembled WGS sequence"/>
</dbReference>
<accession>A0ABR4PIP5</accession>
<comment type="caution">
    <text evidence="6">The sequence shown here is derived from an EMBL/GenBank/DDBJ whole genome shotgun (WGS) entry which is preliminary data.</text>
</comment>
<name>A0ABR4PIP5_9HELO</name>
<sequence length="731" mass="81059">MTIRTHAKFSPELLITAPRRSPAVPSPDGRYALYTVSTYSLDTHTETKEVKVLEFEKKDTRLFSDDSDILSPQWLVKNQILWLKKKSGGETELWIGTAGRDNKNAYRAGVIDASISNVTTKELPDGNIALGFSAPVGEDGGVFNAAKATKPLSSVREYDTVYVRFWDSYFPKERSTFWYTVLQRSDNHSTYKLSDTQPINALEGTGIDFPSGPSDSDSLGGDVEISTKGIIIASRDPEVDIAKKLTVGLWYISVPSYTKVPESVSQIRIPGFDGICVSPVCSFDGNAVAFLSTKSEAIGPDYNHIFVLYLFHNTKVLIEVFPVREGKQNKGWDLSPSSLLWSNDGTQLYITAADHGKGKLWKVPVQRPAEDSMITSLATIASPFPGDSTVSGVYPLSRNPSDGRILINTTSFVDNGTFFVTDPTRTTSVTRNYMTSNDISLGLRRSQVSEITFQGGGDYEVQAWILKPSNFDKNKTYPLAFLIHGGPAGTWADAWSTRWNPAVWAEQGYVVVAPNPTGSTSFGQAFAAAVKGDWGGRPYEDLVKCFEYVEENLPYVDTKRAIAAGGSYGGYMINWIAGQPLGRKFQTLICHDGIFSMYNLLGSDVPTALVEDMGCDLWEDKKTWDRYNPAAYTHNWKTPMLIIHSDNDFRCPFTEGLAVFNVCQLRGIPSRFLNFPDENHFVLNRENSLQWYRTVLGWANKYAGVKGGVELEPPLTEPSRRTAEKSTVALR</sequence>
<evidence type="ECO:0000259" key="5">
    <source>
        <dbReference type="Pfam" id="PF00326"/>
    </source>
</evidence>
<evidence type="ECO:0000256" key="2">
    <source>
        <dbReference type="ARBA" id="ARBA00022729"/>
    </source>
</evidence>
<dbReference type="PANTHER" id="PTHR42776">
    <property type="entry name" value="SERINE PEPTIDASE S9 FAMILY MEMBER"/>
    <property type="match status" value="1"/>
</dbReference>
<comment type="similarity">
    <text evidence="1">Belongs to the peptidase S9C family.</text>
</comment>
<feature type="domain" description="Peptidase S9 prolyl oligopeptidase catalytic" evidence="5">
    <location>
        <begin position="495"/>
        <end position="704"/>
    </location>
</feature>
<protein>
    <recommendedName>
        <fullName evidence="4">Dipeptidyl-peptidase V</fullName>
    </recommendedName>
</protein>
<dbReference type="SUPFAM" id="SSF53474">
    <property type="entry name" value="alpha/beta-Hydrolases"/>
    <property type="match status" value="1"/>
</dbReference>
<evidence type="ECO:0000313" key="7">
    <source>
        <dbReference type="Proteomes" id="UP001629113"/>
    </source>
</evidence>
<keyword evidence="7" id="KW-1185">Reference proteome</keyword>
<dbReference type="InterPro" id="IPR029058">
    <property type="entry name" value="AB_hydrolase_fold"/>
</dbReference>
<gene>
    <name evidence="6" type="ORF">PVAG01_04860</name>
</gene>